<evidence type="ECO:0000256" key="5">
    <source>
        <dbReference type="ARBA" id="ARBA00022737"/>
    </source>
</evidence>
<evidence type="ECO:0000256" key="3">
    <source>
        <dbReference type="ARBA" id="ARBA00022475"/>
    </source>
</evidence>
<evidence type="ECO:0000256" key="4">
    <source>
        <dbReference type="ARBA" id="ARBA00022597"/>
    </source>
</evidence>
<keyword evidence="9" id="KW-0472">Membrane</keyword>
<keyword evidence="8" id="KW-1278">Translocase</keyword>
<dbReference type="InterPro" id="IPR050107">
    <property type="entry name" value="ABC_carbohydrate_import_ATPase"/>
</dbReference>
<dbReference type="InterPro" id="IPR027417">
    <property type="entry name" value="P-loop_NTPase"/>
</dbReference>
<dbReference type="SMART" id="SM00382">
    <property type="entry name" value="AAA"/>
    <property type="match status" value="2"/>
</dbReference>
<comment type="subcellular location">
    <subcellularLocation>
        <location evidence="1">Cell membrane</location>
        <topology evidence="1">Peripheral membrane protein</topology>
    </subcellularLocation>
</comment>
<dbReference type="PANTHER" id="PTHR43790">
    <property type="entry name" value="CARBOHYDRATE TRANSPORT ATP-BINDING PROTEIN MG119-RELATED"/>
    <property type="match status" value="1"/>
</dbReference>
<name>A0A4P6K7H9_KTERU</name>
<dbReference type="Pfam" id="PF00005">
    <property type="entry name" value="ABC_tran"/>
    <property type="match status" value="2"/>
</dbReference>
<evidence type="ECO:0000256" key="8">
    <source>
        <dbReference type="ARBA" id="ARBA00022967"/>
    </source>
</evidence>
<gene>
    <name evidence="11" type="ORF">EPA93_23975</name>
</gene>
<dbReference type="Gene3D" id="3.40.50.300">
    <property type="entry name" value="P-loop containing nucleotide triphosphate hydrolases"/>
    <property type="match status" value="2"/>
</dbReference>
<evidence type="ECO:0000256" key="2">
    <source>
        <dbReference type="ARBA" id="ARBA00022448"/>
    </source>
</evidence>
<feature type="domain" description="ABC transporter" evidence="10">
    <location>
        <begin position="2"/>
        <end position="235"/>
    </location>
</feature>
<accession>A0A4P6K7H9</accession>
<keyword evidence="2" id="KW-0813">Transport</keyword>
<evidence type="ECO:0000256" key="1">
    <source>
        <dbReference type="ARBA" id="ARBA00004202"/>
    </source>
</evidence>
<evidence type="ECO:0000256" key="7">
    <source>
        <dbReference type="ARBA" id="ARBA00022840"/>
    </source>
</evidence>
<dbReference type="FunFam" id="3.40.50.300:FF:000127">
    <property type="entry name" value="Ribose import ATP-binding protein RbsA"/>
    <property type="match status" value="1"/>
</dbReference>
<dbReference type="OrthoDB" id="9771863at2"/>
<feature type="domain" description="ABC transporter" evidence="10">
    <location>
        <begin position="254"/>
        <end position="500"/>
    </location>
</feature>
<evidence type="ECO:0000256" key="9">
    <source>
        <dbReference type="ARBA" id="ARBA00023136"/>
    </source>
</evidence>
<keyword evidence="4" id="KW-0762">Sugar transport</keyword>
<dbReference type="KEGG" id="kbs:EPA93_23975"/>
<evidence type="ECO:0000313" key="11">
    <source>
        <dbReference type="EMBL" id="QBD83576.1"/>
    </source>
</evidence>
<dbReference type="Proteomes" id="UP000290365">
    <property type="component" value="Chromosome"/>
</dbReference>
<reference evidence="11 12" key="1">
    <citation type="submission" date="2019-01" db="EMBL/GenBank/DDBJ databases">
        <title>Ktedonosporobacter rubrisoli SCAWS-G2.</title>
        <authorList>
            <person name="Huang Y."/>
            <person name="Yan B."/>
        </authorList>
    </citation>
    <scope>NUCLEOTIDE SEQUENCE [LARGE SCALE GENOMIC DNA]</scope>
    <source>
        <strain evidence="11 12">SCAWS-G2</strain>
    </source>
</reference>
<dbReference type="SUPFAM" id="SSF52540">
    <property type="entry name" value="P-loop containing nucleoside triphosphate hydrolases"/>
    <property type="match status" value="2"/>
</dbReference>
<evidence type="ECO:0000256" key="6">
    <source>
        <dbReference type="ARBA" id="ARBA00022741"/>
    </source>
</evidence>
<keyword evidence="12" id="KW-1185">Reference proteome</keyword>
<dbReference type="InterPro" id="IPR017871">
    <property type="entry name" value="ABC_transporter-like_CS"/>
</dbReference>
<dbReference type="GO" id="GO:0016887">
    <property type="term" value="F:ATP hydrolysis activity"/>
    <property type="evidence" value="ECO:0007669"/>
    <property type="project" value="InterPro"/>
</dbReference>
<dbReference type="PROSITE" id="PS00211">
    <property type="entry name" value="ABC_TRANSPORTER_1"/>
    <property type="match status" value="1"/>
</dbReference>
<dbReference type="InterPro" id="IPR003439">
    <property type="entry name" value="ABC_transporter-like_ATP-bd"/>
</dbReference>
<evidence type="ECO:0000313" key="12">
    <source>
        <dbReference type="Proteomes" id="UP000290365"/>
    </source>
</evidence>
<dbReference type="PANTHER" id="PTHR43790:SF3">
    <property type="entry name" value="D-ALLOSE IMPORT ATP-BINDING PROTEIN ALSA-RELATED"/>
    <property type="match status" value="1"/>
</dbReference>
<keyword evidence="3" id="KW-1003">Cell membrane</keyword>
<dbReference type="AlphaFoldDB" id="A0A4P6K7H9"/>
<keyword evidence="6" id="KW-0547">Nucleotide-binding</keyword>
<dbReference type="GO" id="GO:0005886">
    <property type="term" value="C:plasma membrane"/>
    <property type="evidence" value="ECO:0007669"/>
    <property type="project" value="UniProtKB-SubCell"/>
</dbReference>
<keyword evidence="5" id="KW-0677">Repeat</keyword>
<proteinExistence type="predicted"/>
<dbReference type="GO" id="GO:0005524">
    <property type="term" value="F:ATP binding"/>
    <property type="evidence" value="ECO:0007669"/>
    <property type="project" value="UniProtKB-KW"/>
</dbReference>
<organism evidence="11 12">
    <name type="scientific">Ktedonosporobacter rubrisoli</name>
    <dbReference type="NCBI Taxonomy" id="2509675"/>
    <lineage>
        <taxon>Bacteria</taxon>
        <taxon>Bacillati</taxon>
        <taxon>Chloroflexota</taxon>
        <taxon>Ktedonobacteria</taxon>
        <taxon>Ktedonobacterales</taxon>
        <taxon>Ktedonosporobacteraceae</taxon>
        <taxon>Ktedonosporobacter</taxon>
    </lineage>
</organism>
<dbReference type="CDD" id="cd03216">
    <property type="entry name" value="ABC_Carb_Monos_I"/>
    <property type="match status" value="1"/>
</dbReference>
<evidence type="ECO:0000259" key="10">
    <source>
        <dbReference type="PROSITE" id="PS50893"/>
    </source>
</evidence>
<dbReference type="EMBL" id="CP035758">
    <property type="protein sequence ID" value="QBD83576.1"/>
    <property type="molecule type" value="Genomic_DNA"/>
</dbReference>
<protein>
    <submittedName>
        <fullName evidence="11">Sugar ABC transporter ATP-binding protein</fullName>
    </submittedName>
</protein>
<dbReference type="CDD" id="cd03215">
    <property type="entry name" value="ABC_Carb_Monos_II"/>
    <property type="match status" value="1"/>
</dbReference>
<dbReference type="PROSITE" id="PS50893">
    <property type="entry name" value="ABC_TRANSPORTER_2"/>
    <property type="match status" value="2"/>
</dbReference>
<sequence length="507" mass="55879">MLEISKSFPGVRALKGVSLSVKPGEVRALLGENGAGKSTLMNILDGVFSEYDGEIRIAGQPVSIRSPRDAQHQGIAMIHQELNLVPELSISDNIFLGRELRTPWGMLDRQRMHAQTVRLLAELDLTIPPTRPVRMARIAEQQLIEVAKALSLNARILIMDEPTSALADAEVHRLFNVIRQLSARGVAVIYISHRLEELQEIADTVTILRDGELIGTHELSQVSRADLIRMMVGRPLQEFFPKGDSLTKDDEELLRVEHLSLSGDASSGRRPLHDVSFSLQAGEIIGLAGLMGAGRTEVLESIFGVHPHRLLKGHVYLQGRLLDARSPQQAIKRGLAFITEDRKGQSLITQLSVRFNISLSALKKFTRWLFIKQLDERAAVIDYIRTLRIKTPGPTAIVNNLSGGNQQKVVLAKCLLTHPRILLMDEPTRGIDVGAKAEIYEQMNRLAANGLGIIMASSELPELLAMCDRILVLCEGRLTGEFGHGQATQEMILEAATTRESTLSSVG</sequence>
<keyword evidence="7 11" id="KW-0067">ATP-binding</keyword>
<dbReference type="InterPro" id="IPR003593">
    <property type="entry name" value="AAA+_ATPase"/>
</dbReference>